<dbReference type="Pfam" id="PF12706">
    <property type="entry name" value="Lactamase_B_2"/>
    <property type="match status" value="1"/>
</dbReference>
<comment type="caution">
    <text evidence="3">The sequence shown here is derived from an EMBL/GenBank/DDBJ whole genome shotgun (WGS) entry which is preliminary data.</text>
</comment>
<dbReference type="InterPro" id="IPR001279">
    <property type="entry name" value="Metallo-B-lactamas"/>
</dbReference>
<protein>
    <submittedName>
        <fullName evidence="3">MBL fold metallo-hydrolase</fullName>
    </submittedName>
</protein>
<organism evidence="3 4">
    <name type="scientific">Rhodocytophaga aerolata</name>
    <dbReference type="NCBI Taxonomy" id="455078"/>
    <lineage>
        <taxon>Bacteria</taxon>
        <taxon>Pseudomonadati</taxon>
        <taxon>Bacteroidota</taxon>
        <taxon>Cytophagia</taxon>
        <taxon>Cytophagales</taxon>
        <taxon>Rhodocytophagaceae</taxon>
        <taxon>Rhodocytophaga</taxon>
    </lineage>
</organism>
<proteinExistence type="predicted"/>
<name>A0ABT8R5H1_9BACT</name>
<evidence type="ECO:0000313" key="4">
    <source>
        <dbReference type="Proteomes" id="UP001168528"/>
    </source>
</evidence>
<feature type="domain" description="Metallo-beta-lactamase" evidence="2">
    <location>
        <begin position="85"/>
        <end position="291"/>
    </location>
</feature>
<keyword evidence="4" id="KW-1185">Reference proteome</keyword>
<dbReference type="RefSeq" id="WP_302037431.1">
    <property type="nucleotide sequence ID" value="NZ_JAUKPO010000004.1"/>
</dbReference>
<dbReference type="Gene3D" id="3.60.15.10">
    <property type="entry name" value="Ribonuclease Z/Hydroxyacylglutathione hydrolase-like"/>
    <property type="match status" value="1"/>
</dbReference>
<dbReference type="SUPFAM" id="SSF56281">
    <property type="entry name" value="Metallo-hydrolase/oxidoreductase"/>
    <property type="match status" value="1"/>
</dbReference>
<evidence type="ECO:0000256" key="1">
    <source>
        <dbReference type="SAM" id="MobiDB-lite"/>
    </source>
</evidence>
<reference evidence="3" key="1">
    <citation type="submission" date="2023-07" db="EMBL/GenBank/DDBJ databases">
        <title>The genome sequence of Rhodocytophaga aerolata KACC 12507.</title>
        <authorList>
            <person name="Zhang X."/>
        </authorList>
    </citation>
    <scope>NUCLEOTIDE SEQUENCE</scope>
    <source>
        <strain evidence="3">KACC 12507</strain>
    </source>
</reference>
<dbReference type="InterPro" id="IPR024884">
    <property type="entry name" value="NAPE-PLD"/>
</dbReference>
<dbReference type="PANTHER" id="PTHR15032">
    <property type="entry name" value="N-ACYL-PHOSPHATIDYLETHANOLAMINE-HYDROLYZING PHOSPHOLIPASE D"/>
    <property type="match status" value="1"/>
</dbReference>
<dbReference type="PANTHER" id="PTHR15032:SF4">
    <property type="entry name" value="N-ACYL-PHOSPHATIDYLETHANOLAMINE-HYDROLYZING PHOSPHOLIPASE D"/>
    <property type="match status" value="1"/>
</dbReference>
<gene>
    <name evidence="3" type="ORF">Q0590_10255</name>
</gene>
<evidence type="ECO:0000259" key="2">
    <source>
        <dbReference type="SMART" id="SM00849"/>
    </source>
</evidence>
<feature type="region of interest" description="Disordered" evidence="1">
    <location>
        <begin position="1"/>
        <end position="20"/>
    </location>
</feature>
<sequence length="343" mass="38579">MLIRSLGKNPSGNTLTRIQQSPHYQGSAFQNLIPTDVMLPDASYLKMMNDFVSKRKIASPQQLIPAIQTDLKNLASDKLVIVWFGHSSYLIRYRNKTILVDPVLDGQASPVSMFGKAFKGTTLYRVADLPPLDLVIITHDHYDHLDYATIAALKSTQVKFCTPLGVGSHLAHWGIPAAAITEIDWWESQQVDEHMHLTATPARHFSGRGLVRNKTLWASFVLTLYDTRILIGGDSGYGEHFKEIGGRYSPFDLAILEAGQYGESWPHIHMFPEQTVQATLDLQAKALLPVHWGKFALAYHPWDEPIQRVIKEASKLQVPVIIPQIGKPLILEAPVEQNSWWQF</sequence>
<dbReference type="SMART" id="SM00849">
    <property type="entry name" value="Lactamase_B"/>
    <property type="match status" value="1"/>
</dbReference>
<evidence type="ECO:0000313" key="3">
    <source>
        <dbReference type="EMBL" id="MDO1446634.1"/>
    </source>
</evidence>
<dbReference type="EMBL" id="JAUKPO010000004">
    <property type="protein sequence ID" value="MDO1446634.1"/>
    <property type="molecule type" value="Genomic_DNA"/>
</dbReference>
<dbReference type="Proteomes" id="UP001168528">
    <property type="component" value="Unassembled WGS sequence"/>
</dbReference>
<accession>A0ABT8R5H1</accession>
<dbReference type="PIRSF" id="PIRSF038896">
    <property type="entry name" value="NAPE-PLD"/>
    <property type="match status" value="1"/>
</dbReference>
<feature type="compositionally biased region" description="Polar residues" evidence="1">
    <location>
        <begin position="8"/>
        <end position="20"/>
    </location>
</feature>
<dbReference type="InterPro" id="IPR036866">
    <property type="entry name" value="RibonucZ/Hydroxyglut_hydro"/>
</dbReference>